<feature type="region of interest" description="Disordered" evidence="1">
    <location>
        <begin position="1"/>
        <end position="82"/>
    </location>
</feature>
<evidence type="ECO:0000313" key="2">
    <source>
        <dbReference type="EMBL" id="TVU48182.1"/>
    </source>
</evidence>
<feature type="non-terminal residue" evidence="2">
    <location>
        <position position="1"/>
    </location>
</feature>
<protein>
    <submittedName>
        <fullName evidence="2">Uncharacterized protein</fullName>
    </submittedName>
</protein>
<comment type="caution">
    <text evidence="2">The sequence shown here is derived from an EMBL/GenBank/DDBJ whole genome shotgun (WGS) entry which is preliminary data.</text>
</comment>
<evidence type="ECO:0000313" key="3">
    <source>
        <dbReference type="Proteomes" id="UP000324897"/>
    </source>
</evidence>
<keyword evidence="3" id="KW-1185">Reference proteome</keyword>
<dbReference type="Proteomes" id="UP000324897">
    <property type="component" value="Chromosome 5"/>
</dbReference>
<dbReference type="AlphaFoldDB" id="A0A5J9WHJ7"/>
<gene>
    <name evidence="2" type="ORF">EJB05_07809</name>
</gene>
<dbReference type="EMBL" id="RWGY01000004">
    <property type="protein sequence ID" value="TVU48182.1"/>
    <property type="molecule type" value="Genomic_DNA"/>
</dbReference>
<evidence type="ECO:0000256" key="1">
    <source>
        <dbReference type="SAM" id="MobiDB-lite"/>
    </source>
</evidence>
<reference evidence="2 3" key="1">
    <citation type="journal article" date="2019" name="Sci. Rep.">
        <title>A high-quality genome of Eragrostis curvula grass provides insights into Poaceae evolution and supports new strategies to enhance forage quality.</title>
        <authorList>
            <person name="Carballo J."/>
            <person name="Santos B.A.C.M."/>
            <person name="Zappacosta D."/>
            <person name="Garbus I."/>
            <person name="Selva J.P."/>
            <person name="Gallo C.A."/>
            <person name="Diaz A."/>
            <person name="Albertini E."/>
            <person name="Caccamo M."/>
            <person name="Echenique V."/>
        </authorList>
    </citation>
    <scope>NUCLEOTIDE SEQUENCE [LARGE SCALE GENOMIC DNA]</scope>
    <source>
        <strain evidence="3">cv. Victoria</strain>
        <tissue evidence="2">Leaf</tissue>
    </source>
</reference>
<accession>A0A5J9WHJ7</accession>
<organism evidence="2 3">
    <name type="scientific">Eragrostis curvula</name>
    <name type="common">weeping love grass</name>
    <dbReference type="NCBI Taxonomy" id="38414"/>
    <lineage>
        <taxon>Eukaryota</taxon>
        <taxon>Viridiplantae</taxon>
        <taxon>Streptophyta</taxon>
        <taxon>Embryophyta</taxon>
        <taxon>Tracheophyta</taxon>
        <taxon>Spermatophyta</taxon>
        <taxon>Magnoliopsida</taxon>
        <taxon>Liliopsida</taxon>
        <taxon>Poales</taxon>
        <taxon>Poaceae</taxon>
        <taxon>PACMAD clade</taxon>
        <taxon>Chloridoideae</taxon>
        <taxon>Eragrostideae</taxon>
        <taxon>Eragrostidinae</taxon>
        <taxon>Eragrostis</taxon>
    </lineage>
</organism>
<dbReference type="Gramene" id="TVU48182">
    <property type="protein sequence ID" value="TVU48182"/>
    <property type="gene ID" value="EJB05_07809"/>
</dbReference>
<dbReference type="OrthoDB" id="681954at2759"/>
<sequence>MMTLPLTVEIEAESSEGSGRSSCTSALPDFSWQGVSSSDDDGAARPADLDVEQSVDLGGATKRRRTEPEHAEEEATPAEPEDLLFDPFVFGDQLSFFNGGAYEPSLEGLFGVVGDAVQCGDGLGIWSFDDERLVDDAMCCY</sequence>
<proteinExistence type="predicted"/>
<feature type="compositionally biased region" description="Low complexity" evidence="1">
    <location>
        <begin position="15"/>
        <end position="25"/>
    </location>
</feature>
<feature type="compositionally biased region" description="Acidic residues" evidence="1">
    <location>
        <begin position="70"/>
        <end position="82"/>
    </location>
</feature>
<name>A0A5J9WHJ7_9POAL</name>